<evidence type="ECO:0000259" key="4">
    <source>
        <dbReference type="SMART" id="SM00555"/>
    </source>
</evidence>
<dbReference type="Pfam" id="PF23742">
    <property type="entry name" value="VBS_C3G9"/>
    <property type="match status" value="1"/>
</dbReference>
<feature type="region of interest" description="Disordered" evidence="3">
    <location>
        <begin position="1"/>
        <end position="106"/>
    </location>
</feature>
<evidence type="ECO:0000313" key="6">
    <source>
        <dbReference type="Proteomes" id="UP000178129"/>
    </source>
</evidence>
<feature type="compositionally biased region" description="Polar residues" evidence="3">
    <location>
        <begin position="749"/>
        <end position="762"/>
    </location>
</feature>
<reference evidence="6" key="1">
    <citation type="submission" date="2016-03" db="EMBL/GenBank/DDBJ databases">
        <authorList>
            <person name="Ploux O."/>
        </authorList>
    </citation>
    <scope>NUCLEOTIDE SEQUENCE [LARGE SCALE GENOMIC DNA]</scope>
    <source>
        <strain evidence="6">UK7</strain>
    </source>
</reference>
<dbReference type="InterPro" id="IPR013724">
    <property type="entry name" value="GIT_SHD"/>
</dbReference>
<dbReference type="GO" id="GO:0005826">
    <property type="term" value="C:actomyosin contractile ring"/>
    <property type="evidence" value="ECO:0007669"/>
    <property type="project" value="TreeGrafter"/>
</dbReference>
<proteinExistence type="predicted"/>
<organism evidence="5 6">
    <name type="scientific">Rhynchosporium graminicola</name>
    <dbReference type="NCBI Taxonomy" id="2792576"/>
    <lineage>
        <taxon>Eukaryota</taxon>
        <taxon>Fungi</taxon>
        <taxon>Dikarya</taxon>
        <taxon>Ascomycota</taxon>
        <taxon>Pezizomycotina</taxon>
        <taxon>Leotiomycetes</taxon>
        <taxon>Helotiales</taxon>
        <taxon>Ploettnerulaceae</taxon>
        <taxon>Rhynchosporium</taxon>
    </lineage>
</organism>
<feature type="region of interest" description="Disordered" evidence="3">
    <location>
        <begin position="723"/>
        <end position="790"/>
    </location>
</feature>
<evidence type="ECO:0000256" key="3">
    <source>
        <dbReference type="SAM" id="MobiDB-lite"/>
    </source>
</evidence>
<dbReference type="GO" id="GO:1902716">
    <property type="term" value="C:cell cortex of growing cell tip"/>
    <property type="evidence" value="ECO:0007669"/>
    <property type="project" value="TreeGrafter"/>
</dbReference>
<dbReference type="Pfam" id="PF12205">
    <property type="entry name" value="GIT1_C"/>
    <property type="match status" value="1"/>
</dbReference>
<comment type="caution">
    <text evidence="5">The sequence shown here is derived from an EMBL/GenBank/DDBJ whole genome shotgun (WGS) entry which is preliminary data.</text>
</comment>
<keyword evidence="1" id="KW-0677">Repeat</keyword>
<feature type="domain" description="GIT Spa2 homology (SHD)" evidence="4">
    <location>
        <begin position="196"/>
        <end position="226"/>
    </location>
</feature>
<dbReference type="InterPro" id="IPR056439">
    <property type="entry name" value="VBS_C3G9"/>
</dbReference>
<feature type="compositionally biased region" description="Acidic residues" evidence="3">
    <location>
        <begin position="326"/>
        <end position="342"/>
    </location>
</feature>
<feature type="compositionally biased region" description="Polar residues" evidence="3">
    <location>
        <begin position="81"/>
        <end position="96"/>
    </location>
</feature>
<dbReference type="SMART" id="SM00555">
    <property type="entry name" value="GIT"/>
    <property type="match status" value="2"/>
</dbReference>
<dbReference type="PANTHER" id="PTHR21601:SF0">
    <property type="entry name" value="PROTEIN SPA2-RELATED"/>
    <property type="match status" value="1"/>
</dbReference>
<protein>
    <submittedName>
        <fullName evidence="5">Related to GRIP1 associated protein 1</fullName>
    </submittedName>
</protein>
<dbReference type="GO" id="GO:0005078">
    <property type="term" value="F:MAP-kinase scaffold activity"/>
    <property type="evidence" value="ECO:0007669"/>
    <property type="project" value="TreeGrafter"/>
</dbReference>
<dbReference type="EMBL" id="FJUW01000010">
    <property type="protein sequence ID" value="CZS95312.1"/>
    <property type="molecule type" value="Genomic_DNA"/>
</dbReference>
<keyword evidence="6" id="KW-1185">Reference proteome</keyword>
<feature type="region of interest" description="Disordered" evidence="3">
    <location>
        <begin position="164"/>
        <end position="187"/>
    </location>
</feature>
<feature type="compositionally biased region" description="Polar residues" evidence="3">
    <location>
        <begin position="780"/>
        <end position="790"/>
    </location>
</feature>
<evidence type="ECO:0000256" key="2">
    <source>
        <dbReference type="SAM" id="Coils"/>
    </source>
</evidence>
<feature type="region of interest" description="Disordered" evidence="3">
    <location>
        <begin position="227"/>
        <end position="364"/>
    </location>
</feature>
<dbReference type="STRING" id="914237.A0A1E1KBB4"/>
<dbReference type="InParanoid" id="A0A1E1KBB4"/>
<sequence length="964" mass="105821">MNGRNGPLSPVSVGESEWSGISKYQGRENDSPYFPPNNRGQLATPPISSGSNGTMNGGGFPPRGSSANSPAAGQPSPPSSIARSSIGTGLYAQSESGRSKKDEQFESALSEHYVALKRYLAASLRDEKGNPRPNRARDKLLRLSPVQFQELSTDVFDELLRRQQSGRRTPNGGQPDGGPPPFLLPKDIFHPKRNQARQKLSTLPPSRFRDLATDVYYELERRFPKFAGGDISRMGSPASSMRGPPSRNGNGTPVDGMPRMRRPSDASSVTAYSMRSESRNGPRPMNGMNGALGVPPSPGIPPNDYGRPTPKTFQSNTIVPNKSTMVEDDETGGEDNDDDDGDAFGLEGAARSRNKSLGGSSETDKKLIDDYQLQVAELRDKLESMEDTLKQKDDELNNVLDGERSRATALNIEKKESTDLRLDLERKLAEAQNLNDSLQTELDRMRSSQANNERELRSQIEELRAAVPQPGAGTRGMGNSDVERENQELRDELRQQQVVTDQVRREAQEFLREMRVLSERSESSYDREEQLSNAVNKLEEEVKDWRDRYARTKTQLRSLRASSIGLTIQQDAAKYAKESGFTEANGLVKDVHVTKYQISIDELLQTARVDDPSRVIDFMKSVVVNVRRITQDIDDAPKSSEELVREQTKLKSRVSATANNLITASKNFASAKGLSPVSLLDAAASHLTSAVVELVRTVKIRPTPAGELDDDDDGHLAPVDTTGFFPVRDPRQLNPSPLFQGPGNARMSGDSSMYSPVNSPRESTMRPRSSGKENWAGRQRSMSRGAQSGNAYMNGNKALPQAPMGVGFGIRTQTSDVEELKIYLEDQTATLVQNIQSLVSSIRSEAGITAITTQINAIADVVGTVVTSTETAMSSTGNSVLRMQGEPIIRKLAGIRQRLIDAGQAGRDIADENRDDDEGERAWRAWNQSLPPIAFEIARETKELVLRVDVIDGDRGQGGDDDFS</sequence>
<feature type="compositionally biased region" description="Polar residues" evidence="3">
    <location>
        <begin position="265"/>
        <end position="275"/>
    </location>
</feature>
<evidence type="ECO:0000256" key="1">
    <source>
        <dbReference type="ARBA" id="ARBA00022737"/>
    </source>
</evidence>
<dbReference type="AlphaFoldDB" id="A0A1E1KBB4"/>
<keyword evidence="2" id="KW-0175">Coiled coil</keyword>
<gene>
    <name evidence="5" type="ORF">RCO7_05791</name>
</gene>
<feature type="compositionally biased region" description="Polar residues" evidence="3">
    <location>
        <begin position="311"/>
        <end position="324"/>
    </location>
</feature>
<name>A0A1E1KBB4_9HELO</name>
<evidence type="ECO:0000313" key="5">
    <source>
        <dbReference type="EMBL" id="CZS95312.1"/>
    </source>
</evidence>
<feature type="domain" description="GIT Spa2 homology (SHD)" evidence="4">
    <location>
        <begin position="136"/>
        <end position="166"/>
    </location>
</feature>
<dbReference type="InterPro" id="IPR022018">
    <property type="entry name" value="GIT1_C"/>
</dbReference>
<dbReference type="Pfam" id="PF08518">
    <property type="entry name" value="GIT_SHD"/>
    <property type="match status" value="2"/>
</dbReference>
<dbReference type="Proteomes" id="UP000178129">
    <property type="component" value="Unassembled WGS sequence"/>
</dbReference>
<dbReference type="InterPro" id="IPR039892">
    <property type="entry name" value="Spa2/Sph1"/>
</dbReference>
<dbReference type="PANTHER" id="PTHR21601">
    <property type="entry name" value="SPA2 PROTEIN"/>
    <property type="match status" value="1"/>
</dbReference>
<accession>A0A1E1KBB4</accession>
<feature type="coiled-coil region" evidence="2">
    <location>
        <begin position="368"/>
        <end position="555"/>
    </location>
</feature>
<feature type="compositionally biased region" description="Low complexity" evidence="3">
    <location>
        <begin position="65"/>
        <end position="74"/>
    </location>
</feature>